<keyword evidence="3" id="KW-0808">Transferase</keyword>
<gene>
    <name evidence="6" type="ORF">Scaly_0793500</name>
</gene>
<dbReference type="SUPFAM" id="SSF53335">
    <property type="entry name" value="S-adenosyl-L-methionine-dependent methyltransferases"/>
    <property type="match status" value="1"/>
</dbReference>
<dbReference type="Pfam" id="PF03492">
    <property type="entry name" value="Methyltransf_7"/>
    <property type="match status" value="1"/>
</dbReference>
<dbReference type="PANTHER" id="PTHR31009">
    <property type="entry name" value="S-ADENOSYL-L-METHIONINE:CARBOXYL METHYLTRANSFERASE FAMILY PROTEIN"/>
    <property type="match status" value="1"/>
</dbReference>
<reference evidence="6" key="1">
    <citation type="submission" date="2020-06" db="EMBL/GenBank/DDBJ databases">
        <authorList>
            <person name="Li T."/>
            <person name="Hu X."/>
            <person name="Zhang T."/>
            <person name="Song X."/>
            <person name="Zhang H."/>
            <person name="Dai N."/>
            <person name="Sheng W."/>
            <person name="Hou X."/>
            <person name="Wei L."/>
        </authorList>
    </citation>
    <scope>NUCLEOTIDE SEQUENCE</scope>
    <source>
        <strain evidence="6">KEN8</strain>
        <tissue evidence="6">Leaf</tissue>
    </source>
</reference>
<keyword evidence="4" id="KW-0479">Metal-binding</keyword>
<dbReference type="AlphaFoldDB" id="A0AAW2R9T3"/>
<organism evidence="6">
    <name type="scientific">Sesamum calycinum</name>
    <dbReference type="NCBI Taxonomy" id="2727403"/>
    <lineage>
        <taxon>Eukaryota</taxon>
        <taxon>Viridiplantae</taxon>
        <taxon>Streptophyta</taxon>
        <taxon>Embryophyta</taxon>
        <taxon>Tracheophyta</taxon>
        <taxon>Spermatophyta</taxon>
        <taxon>Magnoliopsida</taxon>
        <taxon>eudicotyledons</taxon>
        <taxon>Gunneridae</taxon>
        <taxon>Pentapetalae</taxon>
        <taxon>asterids</taxon>
        <taxon>lamiids</taxon>
        <taxon>Lamiales</taxon>
        <taxon>Pedaliaceae</taxon>
        <taxon>Sesamum</taxon>
    </lineage>
</organism>
<evidence type="ECO:0000313" key="6">
    <source>
        <dbReference type="EMBL" id="KAL0376759.1"/>
    </source>
</evidence>
<dbReference type="InterPro" id="IPR042086">
    <property type="entry name" value="MeTrfase_capping"/>
</dbReference>
<proteinExistence type="inferred from homology"/>
<keyword evidence="5" id="KW-0460">Magnesium</keyword>
<protein>
    <submittedName>
        <fullName evidence="6">Salicylate carboxymethyltransferase</fullName>
    </submittedName>
</protein>
<reference evidence="6" key="2">
    <citation type="journal article" date="2024" name="Plant">
        <title>Genomic evolution and insights into agronomic trait innovations of Sesamum species.</title>
        <authorList>
            <person name="Miao H."/>
            <person name="Wang L."/>
            <person name="Qu L."/>
            <person name="Liu H."/>
            <person name="Sun Y."/>
            <person name="Le M."/>
            <person name="Wang Q."/>
            <person name="Wei S."/>
            <person name="Zheng Y."/>
            <person name="Lin W."/>
            <person name="Duan Y."/>
            <person name="Cao H."/>
            <person name="Xiong S."/>
            <person name="Wang X."/>
            <person name="Wei L."/>
            <person name="Li C."/>
            <person name="Ma Q."/>
            <person name="Ju M."/>
            <person name="Zhao R."/>
            <person name="Li G."/>
            <person name="Mu C."/>
            <person name="Tian Q."/>
            <person name="Mei H."/>
            <person name="Zhang T."/>
            <person name="Gao T."/>
            <person name="Zhang H."/>
        </authorList>
    </citation>
    <scope>NUCLEOTIDE SEQUENCE</scope>
    <source>
        <strain evidence="6">KEN8</strain>
    </source>
</reference>
<sequence length="356" mass="40118">MDVEKVFQMKGGIGDTSYFKNSSIQKSVAQKMEDIALDAIEQMYSTLRPKSLGIADLGCSSGSNALLCIKRLVGAVEKATQQAAPEFRVCLNDLPTNDFNTVFQALPDLYQELKRGRNTDEGPSVYVAAYPGSFYGRLFPENSLHFVYSFSSLHWLSSVPPGIYDKQGVSLNRKSIYITKNSPAQVCEAYAKQFRQDFSLFLNCRSQEVVRGGRMVLLLTGRSSPDFYCKDNIFLWELLYQSFSILIAKGKVAEEKVDSYDVHYYGPSREEIEDEVRKEGSFKLDRVEMLKKETDCTSSGVAVAKTVRAVQESMLSHHFGEAILDELFDEYGRLLDREMAKEAVTFFDIALVLTKL</sequence>
<evidence type="ECO:0000256" key="4">
    <source>
        <dbReference type="ARBA" id="ARBA00022723"/>
    </source>
</evidence>
<dbReference type="GO" id="GO:0032259">
    <property type="term" value="P:methylation"/>
    <property type="evidence" value="ECO:0007669"/>
    <property type="project" value="UniProtKB-KW"/>
</dbReference>
<accession>A0AAW2R9T3</accession>
<evidence type="ECO:0000256" key="2">
    <source>
        <dbReference type="ARBA" id="ARBA00022603"/>
    </source>
</evidence>
<dbReference type="Gene3D" id="3.40.50.150">
    <property type="entry name" value="Vaccinia Virus protein VP39"/>
    <property type="match status" value="1"/>
</dbReference>
<dbReference type="InterPro" id="IPR029063">
    <property type="entry name" value="SAM-dependent_MTases_sf"/>
</dbReference>
<dbReference type="EMBL" id="JACGWM010000004">
    <property type="protein sequence ID" value="KAL0376759.1"/>
    <property type="molecule type" value="Genomic_DNA"/>
</dbReference>
<comment type="similarity">
    <text evidence="1">Belongs to the methyltransferase superfamily. Type-7 methyltransferase family.</text>
</comment>
<dbReference type="GO" id="GO:0046872">
    <property type="term" value="F:metal ion binding"/>
    <property type="evidence" value="ECO:0007669"/>
    <property type="project" value="UniProtKB-KW"/>
</dbReference>
<dbReference type="GO" id="GO:0008168">
    <property type="term" value="F:methyltransferase activity"/>
    <property type="evidence" value="ECO:0007669"/>
    <property type="project" value="UniProtKB-KW"/>
</dbReference>
<comment type="caution">
    <text evidence="6">The sequence shown here is derived from an EMBL/GenBank/DDBJ whole genome shotgun (WGS) entry which is preliminary data.</text>
</comment>
<dbReference type="Gene3D" id="1.10.1200.270">
    <property type="entry name" value="Methyltransferase, alpha-helical capping domain"/>
    <property type="match status" value="1"/>
</dbReference>
<evidence type="ECO:0000256" key="3">
    <source>
        <dbReference type="ARBA" id="ARBA00022679"/>
    </source>
</evidence>
<keyword evidence="2" id="KW-0489">Methyltransferase</keyword>
<evidence type="ECO:0000256" key="1">
    <source>
        <dbReference type="ARBA" id="ARBA00007967"/>
    </source>
</evidence>
<evidence type="ECO:0000256" key="5">
    <source>
        <dbReference type="ARBA" id="ARBA00022842"/>
    </source>
</evidence>
<dbReference type="InterPro" id="IPR005299">
    <property type="entry name" value="MeTrfase_7"/>
</dbReference>
<name>A0AAW2R9T3_9LAMI</name>